<evidence type="ECO:0000313" key="2">
    <source>
        <dbReference type="Proteomes" id="UP000814140"/>
    </source>
</evidence>
<evidence type="ECO:0000313" key="1">
    <source>
        <dbReference type="EMBL" id="KAI0061740.1"/>
    </source>
</evidence>
<comment type="caution">
    <text evidence="1">The sequence shown here is derived from an EMBL/GenBank/DDBJ whole genome shotgun (WGS) entry which is preliminary data.</text>
</comment>
<dbReference type="EMBL" id="MU277211">
    <property type="protein sequence ID" value="KAI0061740.1"/>
    <property type="molecule type" value="Genomic_DNA"/>
</dbReference>
<accession>A0ACB8T0Q7</accession>
<dbReference type="Proteomes" id="UP000814140">
    <property type="component" value="Unassembled WGS sequence"/>
</dbReference>
<sequence length="239" mass="26589">MVTLLYIDFVALALVLFFGFILHARRKHNGPPRPPGPRGLPIIGNLLDIPKNKSWLTYAEWAKTYGDIMSVEMFGQVIVILQSSNAARDLLETGGSLYSDRLTLPFFGISVDQYRSVIKKKAGIFVQRLLSQPESLTEHLEYFQGAIIMAAAYGFDFKNGDENIGESLRPRHGGDNAARCFVVKHLPAWFPGIAFEQLATLTYKLGRVAMNGPLDYTKEAMSNGIAQQSLALNARPVLW</sequence>
<reference evidence="1" key="2">
    <citation type="journal article" date="2022" name="New Phytol.">
        <title>Evolutionary transition to the ectomycorrhizal habit in the genomes of a hyperdiverse lineage of mushroom-forming fungi.</title>
        <authorList>
            <person name="Looney B."/>
            <person name="Miyauchi S."/>
            <person name="Morin E."/>
            <person name="Drula E."/>
            <person name="Courty P.E."/>
            <person name="Kohler A."/>
            <person name="Kuo A."/>
            <person name="LaButti K."/>
            <person name="Pangilinan J."/>
            <person name="Lipzen A."/>
            <person name="Riley R."/>
            <person name="Andreopoulos W."/>
            <person name="He G."/>
            <person name="Johnson J."/>
            <person name="Nolan M."/>
            <person name="Tritt A."/>
            <person name="Barry K.W."/>
            <person name="Grigoriev I.V."/>
            <person name="Nagy L.G."/>
            <person name="Hibbett D."/>
            <person name="Henrissat B."/>
            <person name="Matheny P.B."/>
            <person name="Labbe J."/>
            <person name="Martin F.M."/>
        </authorList>
    </citation>
    <scope>NUCLEOTIDE SEQUENCE</scope>
    <source>
        <strain evidence="1">HHB10654</strain>
    </source>
</reference>
<protein>
    <submittedName>
        <fullName evidence="1">Cytochrome P450</fullName>
    </submittedName>
</protein>
<proteinExistence type="predicted"/>
<reference evidence="1" key="1">
    <citation type="submission" date="2021-03" db="EMBL/GenBank/DDBJ databases">
        <authorList>
            <consortium name="DOE Joint Genome Institute"/>
            <person name="Ahrendt S."/>
            <person name="Looney B.P."/>
            <person name="Miyauchi S."/>
            <person name="Morin E."/>
            <person name="Drula E."/>
            <person name="Courty P.E."/>
            <person name="Chicoki N."/>
            <person name="Fauchery L."/>
            <person name="Kohler A."/>
            <person name="Kuo A."/>
            <person name="Labutti K."/>
            <person name="Pangilinan J."/>
            <person name="Lipzen A."/>
            <person name="Riley R."/>
            <person name="Andreopoulos W."/>
            <person name="He G."/>
            <person name="Johnson J."/>
            <person name="Barry K.W."/>
            <person name="Grigoriev I.V."/>
            <person name="Nagy L."/>
            <person name="Hibbett D."/>
            <person name="Henrissat B."/>
            <person name="Matheny P.B."/>
            <person name="Labbe J."/>
            <person name="Martin F."/>
        </authorList>
    </citation>
    <scope>NUCLEOTIDE SEQUENCE</scope>
    <source>
        <strain evidence="1">HHB10654</strain>
    </source>
</reference>
<keyword evidence="2" id="KW-1185">Reference proteome</keyword>
<name>A0ACB8T0Q7_9AGAM</name>
<gene>
    <name evidence="1" type="ORF">BV25DRAFT_1838888</name>
</gene>
<organism evidence="1 2">
    <name type="scientific">Artomyces pyxidatus</name>
    <dbReference type="NCBI Taxonomy" id="48021"/>
    <lineage>
        <taxon>Eukaryota</taxon>
        <taxon>Fungi</taxon>
        <taxon>Dikarya</taxon>
        <taxon>Basidiomycota</taxon>
        <taxon>Agaricomycotina</taxon>
        <taxon>Agaricomycetes</taxon>
        <taxon>Russulales</taxon>
        <taxon>Auriscalpiaceae</taxon>
        <taxon>Artomyces</taxon>
    </lineage>
</organism>